<dbReference type="Gene3D" id="1.10.1130.20">
    <property type="match status" value="1"/>
</dbReference>
<reference evidence="2 3" key="1">
    <citation type="submission" date="2020-08" db="EMBL/GenBank/DDBJ databases">
        <title>Genomic Encyclopedia of Type Strains, Phase IV (KMG-IV): sequencing the most valuable type-strain genomes for metagenomic binning, comparative biology and taxonomic classification.</title>
        <authorList>
            <person name="Goeker M."/>
        </authorList>
    </citation>
    <scope>NUCLEOTIDE SEQUENCE [LARGE SCALE GENOMIC DNA]</scope>
    <source>
        <strain evidence="2 3">DSM 28570</strain>
    </source>
</reference>
<dbReference type="EMBL" id="JACHEO010000001">
    <property type="protein sequence ID" value="MBB5346523.1"/>
    <property type="molecule type" value="Genomic_DNA"/>
</dbReference>
<evidence type="ECO:0000313" key="2">
    <source>
        <dbReference type="EMBL" id="MBB5346523.1"/>
    </source>
</evidence>
<comment type="caution">
    <text evidence="2">The sequence shown here is derived from an EMBL/GenBank/DDBJ whole genome shotgun (WGS) entry which is preliminary data.</text>
</comment>
<keyword evidence="1" id="KW-0812">Transmembrane</keyword>
<protein>
    <submittedName>
        <fullName evidence="2">Cytochrome c553</fullName>
    </submittedName>
</protein>
<dbReference type="AlphaFoldDB" id="A0A840UPP4"/>
<proteinExistence type="predicted"/>
<organism evidence="2 3">
    <name type="scientific">Desulfoprunum benzoelyticum</name>
    <dbReference type="NCBI Taxonomy" id="1506996"/>
    <lineage>
        <taxon>Bacteria</taxon>
        <taxon>Pseudomonadati</taxon>
        <taxon>Thermodesulfobacteriota</taxon>
        <taxon>Desulfobulbia</taxon>
        <taxon>Desulfobulbales</taxon>
        <taxon>Desulfobulbaceae</taxon>
        <taxon>Desulfoprunum</taxon>
    </lineage>
</organism>
<dbReference type="Proteomes" id="UP000539642">
    <property type="component" value="Unassembled WGS sequence"/>
</dbReference>
<evidence type="ECO:0000256" key="1">
    <source>
        <dbReference type="SAM" id="Phobius"/>
    </source>
</evidence>
<keyword evidence="1" id="KW-1133">Transmembrane helix</keyword>
<keyword evidence="1" id="KW-0472">Membrane</keyword>
<sequence>MKFTAKTTILNILFLLVGAAILLFLLKAPEETTSRLPMDDTHRKFQSGISKKAAEKQCGQCHGPGGEAQLPPDHPPPYRCLFCHKRQI</sequence>
<accession>A0A840UPP4</accession>
<evidence type="ECO:0000313" key="3">
    <source>
        <dbReference type="Proteomes" id="UP000539642"/>
    </source>
</evidence>
<dbReference type="InterPro" id="IPR036280">
    <property type="entry name" value="Multihaem_cyt_sf"/>
</dbReference>
<dbReference type="SUPFAM" id="SSF48695">
    <property type="entry name" value="Multiheme cytochromes"/>
    <property type="match status" value="1"/>
</dbReference>
<name>A0A840UPP4_9BACT</name>
<gene>
    <name evidence="2" type="ORF">HNQ81_000230</name>
</gene>
<dbReference type="RefSeq" id="WP_183347445.1">
    <property type="nucleotide sequence ID" value="NZ_JACHEO010000001.1"/>
</dbReference>
<keyword evidence="3" id="KW-1185">Reference proteome</keyword>
<feature type="transmembrane region" description="Helical" evidence="1">
    <location>
        <begin position="7"/>
        <end position="26"/>
    </location>
</feature>